<dbReference type="Pfam" id="PF04757">
    <property type="entry name" value="Pex2_Pex12"/>
    <property type="match status" value="1"/>
</dbReference>
<keyword evidence="13" id="KW-0472">Membrane</keyword>
<dbReference type="PROSITE" id="PS50089">
    <property type="entry name" value="ZF_RING_2"/>
    <property type="match status" value="1"/>
</dbReference>
<proteinExistence type="inferred from homology"/>
<evidence type="ECO:0000256" key="3">
    <source>
        <dbReference type="ARBA" id="ARBA00008704"/>
    </source>
</evidence>
<comment type="subcellular location">
    <subcellularLocation>
        <location evidence="1">Peroxisome membrane</location>
        <topology evidence="1">Multi-pass membrane protein</topology>
    </subcellularLocation>
</comment>
<protein>
    <recommendedName>
        <fullName evidence="18">Peroxisome biogenesis factor 2</fullName>
        <ecNumber evidence="17">2.3.2.36</ecNumber>
    </recommendedName>
    <alternativeName>
        <fullName evidence="15">Peroxin-2</fullName>
    </alternativeName>
</protein>
<evidence type="ECO:0000256" key="4">
    <source>
        <dbReference type="ARBA" id="ARBA00022448"/>
    </source>
</evidence>
<evidence type="ECO:0000256" key="2">
    <source>
        <dbReference type="ARBA" id="ARBA00004906"/>
    </source>
</evidence>
<dbReference type="AlphaFoldDB" id="A0A2T7PU72"/>
<keyword evidence="6" id="KW-0812">Transmembrane</keyword>
<evidence type="ECO:0000256" key="9">
    <source>
        <dbReference type="ARBA" id="ARBA00022786"/>
    </source>
</evidence>
<evidence type="ECO:0000256" key="16">
    <source>
        <dbReference type="ARBA" id="ARBA00034438"/>
    </source>
</evidence>
<accession>A0A2T7PU72</accession>
<dbReference type="PROSITE" id="PS00518">
    <property type="entry name" value="ZF_RING_1"/>
    <property type="match status" value="1"/>
</dbReference>
<comment type="catalytic activity">
    <reaction evidence="16">
        <text>[E2 ubiquitin-conjugating enzyme]-S-ubiquitinyl-L-cysteine + [acceptor protein]-L-cysteine = [E2 ubiquitin-conjugating enzyme]-L-cysteine + [acceptor protein]-S-ubiquitinyl-L-cysteine.</text>
        <dbReference type="EC" id="2.3.2.36"/>
    </reaction>
</comment>
<evidence type="ECO:0000256" key="10">
    <source>
        <dbReference type="ARBA" id="ARBA00022833"/>
    </source>
</evidence>
<dbReference type="InterPro" id="IPR045859">
    <property type="entry name" value="RING-HC_PEX2"/>
</dbReference>
<evidence type="ECO:0000256" key="17">
    <source>
        <dbReference type="ARBA" id="ARBA00034523"/>
    </source>
</evidence>
<dbReference type="EMBL" id="PZQS01000002">
    <property type="protein sequence ID" value="PVD36976.1"/>
    <property type="molecule type" value="Genomic_DNA"/>
</dbReference>
<keyword evidence="10" id="KW-0862">Zinc</keyword>
<dbReference type="GO" id="GO:0016558">
    <property type="term" value="P:protein import into peroxisome matrix"/>
    <property type="evidence" value="ECO:0007669"/>
    <property type="project" value="InterPro"/>
</dbReference>
<dbReference type="CDD" id="cd16526">
    <property type="entry name" value="RING-HC_PEX2"/>
    <property type="match status" value="1"/>
</dbReference>
<evidence type="ECO:0000256" key="5">
    <source>
        <dbReference type="ARBA" id="ARBA00022679"/>
    </source>
</evidence>
<evidence type="ECO:0000256" key="7">
    <source>
        <dbReference type="ARBA" id="ARBA00022723"/>
    </source>
</evidence>
<evidence type="ECO:0000256" key="13">
    <source>
        <dbReference type="ARBA" id="ARBA00023136"/>
    </source>
</evidence>
<organism evidence="21 22">
    <name type="scientific">Pomacea canaliculata</name>
    <name type="common">Golden apple snail</name>
    <dbReference type="NCBI Taxonomy" id="400727"/>
    <lineage>
        <taxon>Eukaryota</taxon>
        <taxon>Metazoa</taxon>
        <taxon>Spiralia</taxon>
        <taxon>Lophotrochozoa</taxon>
        <taxon>Mollusca</taxon>
        <taxon>Gastropoda</taxon>
        <taxon>Caenogastropoda</taxon>
        <taxon>Architaenioglossa</taxon>
        <taxon>Ampullarioidea</taxon>
        <taxon>Ampullariidae</taxon>
        <taxon>Pomacea</taxon>
    </lineage>
</organism>
<comment type="caution">
    <text evidence="21">The sequence shown here is derived from an EMBL/GenBank/DDBJ whole genome shotgun (WGS) entry which is preliminary data.</text>
</comment>
<dbReference type="SMART" id="SM00184">
    <property type="entry name" value="RING"/>
    <property type="match status" value="1"/>
</dbReference>
<name>A0A2T7PU72_POMCA</name>
<evidence type="ECO:0000256" key="1">
    <source>
        <dbReference type="ARBA" id="ARBA00004585"/>
    </source>
</evidence>
<gene>
    <name evidence="21" type="ORF">C0Q70_03969</name>
</gene>
<dbReference type="EC" id="2.3.2.36" evidence="17"/>
<dbReference type="InterPro" id="IPR025654">
    <property type="entry name" value="PEX2/10"/>
</dbReference>
<evidence type="ECO:0000256" key="14">
    <source>
        <dbReference type="ARBA" id="ARBA00023140"/>
    </source>
</evidence>
<dbReference type="Gene3D" id="3.30.40.10">
    <property type="entry name" value="Zinc/RING finger domain, C3HC4 (zinc finger)"/>
    <property type="match status" value="1"/>
</dbReference>
<evidence type="ECO:0000256" key="15">
    <source>
        <dbReference type="ARBA" id="ARBA00032511"/>
    </source>
</evidence>
<keyword evidence="9" id="KW-0833">Ubl conjugation pathway</keyword>
<keyword evidence="8 19" id="KW-0863">Zinc-finger</keyword>
<keyword evidence="7" id="KW-0479">Metal-binding</keyword>
<comment type="similarity">
    <text evidence="3">Belongs to the pex2/pex10/pex12 family.</text>
</comment>
<reference evidence="21 22" key="1">
    <citation type="submission" date="2018-04" db="EMBL/GenBank/DDBJ databases">
        <title>The genome of golden apple snail Pomacea canaliculata provides insight into stress tolerance and invasive adaptation.</title>
        <authorList>
            <person name="Liu C."/>
            <person name="Liu B."/>
            <person name="Ren Y."/>
            <person name="Zhang Y."/>
            <person name="Wang H."/>
            <person name="Li S."/>
            <person name="Jiang F."/>
            <person name="Yin L."/>
            <person name="Zhang G."/>
            <person name="Qian W."/>
            <person name="Fan W."/>
        </authorList>
    </citation>
    <scope>NUCLEOTIDE SEQUENCE [LARGE SCALE GENOMIC DNA]</scope>
    <source>
        <strain evidence="21">SZHN2017</strain>
        <tissue evidence="21">Muscle</tissue>
    </source>
</reference>
<dbReference type="GO" id="GO:0008270">
    <property type="term" value="F:zinc ion binding"/>
    <property type="evidence" value="ECO:0007669"/>
    <property type="project" value="UniProtKB-KW"/>
</dbReference>
<evidence type="ECO:0000313" key="21">
    <source>
        <dbReference type="EMBL" id="PVD36976.1"/>
    </source>
</evidence>
<dbReference type="Proteomes" id="UP000245119">
    <property type="component" value="Linkage Group LG2"/>
</dbReference>
<dbReference type="InterPro" id="IPR006845">
    <property type="entry name" value="Pex_N"/>
</dbReference>
<dbReference type="InterPro" id="IPR001841">
    <property type="entry name" value="Znf_RING"/>
</dbReference>
<keyword evidence="12" id="KW-1133">Transmembrane helix</keyword>
<comment type="pathway">
    <text evidence="2">Protein modification; protein ubiquitination.</text>
</comment>
<dbReference type="SUPFAM" id="SSF57850">
    <property type="entry name" value="RING/U-box"/>
    <property type="match status" value="1"/>
</dbReference>
<evidence type="ECO:0000256" key="11">
    <source>
        <dbReference type="ARBA" id="ARBA00022927"/>
    </source>
</evidence>
<keyword evidence="22" id="KW-1185">Reference proteome</keyword>
<dbReference type="GO" id="GO:0005778">
    <property type="term" value="C:peroxisomal membrane"/>
    <property type="evidence" value="ECO:0007669"/>
    <property type="project" value="UniProtKB-SubCell"/>
</dbReference>
<evidence type="ECO:0000259" key="20">
    <source>
        <dbReference type="PROSITE" id="PS50089"/>
    </source>
</evidence>
<feature type="domain" description="RING-type" evidence="20">
    <location>
        <begin position="193"/>
        <end position="232"/>
    </location>
</feature>
<evidence type="ECO:0000256" key="19">
    <source>
        <dbReference type="PROSITE-ProRule" id="PRU00175"/>
    </source>
</evidence>
<evidence type="ECO:0000313" key="22">
    <source>
        <dbReference type="Proteomes" id="UP000245119"/>
    </source>
</evidence>
<evidence type="ECO:0000256" key="6">
    <source>
        <dbReference type="ARBA" id="ARBA00022692"/>
    </source>
</evidence>
<keyword evidence="11" id="KW-0653">Protein transport</keyword>
<dbReference type="PANTHER" id="PTHR48178:SF1">
    <property type="entry name" value="PEROXISOME BIOGENESIS FACTOR 2"/>
    <property type="match status" value="1"/>
</dbReference>
<dbReference type="STRING" id="400727.A0A2T7PU72"/>
<dbReference type="InterPro" id="IPR017907">
    <property type="entry name" value="Znf_RING_CS"/>
</dbReference>
<dbReference type="InterPro" id="IPR013083">
    <property type="entry name" value="Znf_RING/FYVE/PHD"/>
</dbReference>
<keyword evidence="5" id="KW-0808">Transferase</keyword>
<sequence>MTCCPPNSPSAVKRLSLLDCNASLGQQLLGIRYGQTRGKDTGKWMSLNQKIWFAVISIGCPWLRERLSVFMNFSRLSNWEPQTEHILQLIETCLKVASVINFLIFLRRGVHLSITERLLGLRAQFPERQAIRQVSFEFMTRELLWHGFAELLAFILPLINLQRVKNTVLRWMAAKRQNWQSLDTRSPADLTACVVCGEWPVHPHHIGCRHVFCHFCVASNLKADPDYSCPVCGSGILRTVMAPQPVRLTLGHMDLASQANIRSSGSSKSGQH</sequence>
<evidence type="ECO:0000256" key="18">
    <source>
        <dbReference type="ARBA" id="ARBA00034543"/>
    </source>
</evidence>
<dbReference type="GO" id="GO:0061630">
    <property type="term" value="F:ubiquitin protein ligase activity"/>
    <property type="evidence" value="ECO:0007669"/>
    <property type="project" value="UniProtKB-EC"/>
</dbReference>
<dbReference type="PANTHER" id="PTHR48178">
    <property type="entry name" value="PEROXISOME BIOGENESIS FACTOR 2"/>
    <property type="match status" value="1"/>
</dbReference>
<dbReference type="OrthoDB" id="1701437at2759"/>
<keyword evidence="14" id="KW-0576">Peroxisome</keyword>
<evidence type="ECO:0000256" key="12">
    <source>
        <dbReference type="ARBA" id="ARBA00022989"/>
    </source>
</evidence>
<keyword evidence="4" id="KW-0813">Transport</keyword>
<evidence type="ECO:0000256" key="8">
    <source>
        <dbReference type="ARBA" id="ARBA00022771"/>
    </source>
</evidence>